<name>A0A6H1ZDR1_9ZZZZ</name>
<evidence type="ECO:0000313" key="3">
    <source>
        <dbReference type="EMBL" id="QJA73124.1"/>
    </source>
</evidence>
<evidence type="ECO:0000313" key="4">
    <source>
        <dbReference type="EMBL" id="QJI01865.1"/>
    </source>
</evidence>
<dbReference type="InterPro" id="IPR023198">
    <property type="entry name" value="PGP-like_dom2"/>
</dbReference>
<sequence length="264" mass="32034">MCDLFSWIDLDGKIYFLDDNKLNTKEGRELLKLLMPMFEDDLLGHGAIRYYYPELKERGKDYEYIDFSSPDNFPDEIVEAIKSGIFRNFGVCPEILTESASGKYEKIRQPAREEYEKIVQPAWEKYNERTQPAWEKYEKIVQPAKKEYEKIRQPAFKEYEKIRQPAFENYEKRVQFTCKKTAWEEYEKVVQPVREEYEKIRNTLWEKYDKIRLPAFKDYRKIVQDIREETAKIVQPADSKYTKLVYNTFWDLVVITENRIEIWR</sequence>
<dbReference type="EMBL" id="MT142004">
    <property type="protein sequence ID" value="QJA73124.1"/>
    <property type="molecule type" value="Genomic_DNA"/>
</dbReference>
<protein>
    <submittedName>
        <fullName evidence="1">Putative tail protein</fullName>
    </submittedName>
</protein>
<organism evidence="1">
    <name type="scientific">viral metagenome</name>
    <dbReference type="NCBI Taxonomy" id="1070528"/>
    <lineage>
        <taxon>unclassified sequences</taxon>
        <taxon>metagenomes</taxon>
        <taxon>organismal metagenomes</taxon>
    </lineage>
</organism>
<dbReference type="Gene3D" id="1.10.150.240">
    <property type="entry name" value="Putative phosphatase, domain 2"/>
    <property type="match status" value="2"/>
</dbReference>
<evidence type="ECO:0000313" key="2">
    <source>
        <dbReference type="EMBL" id="QJA66945.1"/>
    </source>
</evidence>
<dbReference type="EMBL" id="MT141563">
    <property type="protein sequence ID" value="QJA66945.1"/>
    <property type="molecule type" value="Genomic_DNA"/>
</dbReference>
<proteinExistence type="predicted"/>
<evidence type="ECO:0000313" key="1">
    <source>
        <dbReference type="EMBL" id="QJA45561.1"/>
    </source>
</evidence>
<dbReference type="EMBL" id="MT143992">
    <property type="protein sequence ID" value="QJA45561.1"/>
    <property type="molecule type" value="Genomic_DNA"/>
</dbReference>
<accession>A0A6H1ZDR1</accession>
<dbReference type="EMBL" id="MT144957">
    <property type="protein sequence ID" value="QJI01865.1"/>
    <property type="molecule type" value="Genomic_DNA"/>
</dbReference>
<dbReference type="AlphaFoldDB" id="A0A6H1ZDR1"/>
<reference evidence="1" key="1">
    <citation type="submission" date="2020-03" db="EMBL/GenBank/DDBJ databases">
        <title>The deep terrestrial virosphere.</title>
        <authorList>
            <person name="Holmfeldt K."/>
            <person name="Nilsson E."/>
            <person name="Simone D."/>
            <person name="Lopez-Fernandez M."/>
            <person name="Wu X."/>
            <person name="de Brujin I."/>
            <person name="Lundin D."/>
            <person name="Andersson A."/>
            <person name="Bertilsson S."/>
            <person name="Dopson M."/>
        </authorList>
    </citation>
    <scope>NUCLEOTIDE SEQUENCE</scope>
    <source>
        <strain evidence="3">MM415A02464</strain>
        <strain evidence="2">MM415B00319</strain>
        <strain evidence="1">TM448A00246</strain>
        <strain evidence="4">TM448B02818</strain>
    </source>
</reference>
<gene>
    <name evidence="3" type="ORF">MM415A02464_0005</name>
    <name evidence="2" type="ORF">MM415B00319_0075</name>
    <name evidence="1" type="ORF">TM448A00246_0052</name>
    <name evidence="4" type="ORF">TM448B02818_0003</name>
</gene>